<dbReference type="InterPro" id="IPR000355">
    <property type="entry name" value="Chemokine_rcpt"/>
</dbReference>
<feature type="transmembrane region" description="Helical" evidence="11">
    <location>
        <begin position="267"/>
        <end position="288"/>
    </location>
</feature>
<dbReference type="AlphaFoldDB" id="A0A8C4TWQ5"/>
<keyword evidence="2" id="KW-1003">Cell membrane</keyword>
<proteinExistence type="inferred from homology"/>
<keyword evidence="3 9" id="KW-0812">Transmembrane</keyword>
<dbReference type="GO" id="GO:0060326">
    <property type="term" value="P:cell chemotaxis"/>
    <property type="evidence" value="ECO:0007669"/>
    <property type="project" value="TreeGrafter"/>
</dbReference>
<evidence type="ECO:0000256" key="7">
    <source>
        <dbReference type="ARBA" id="ARBA00023170"/>
    </source>
</evidence>
<comment type="similarity">
    <text evidence="9">Belongs to the G-protein coupled receptor 1 family.</text>
</comment>
<feature type="transmembrane region" description="Helical" evidence="11">
    <location>
        <begin position="175"/>
        <end position="195"/>
    </location>
</feature>
<dbReference type="OMA" id="IFCYHSI"/>
<dbReference type="Pfam" id="PF00001">
    <property type="entry name" value="7tm_1"/>
    <property type="match status" value="1"/>
</dbReference>
<evidence type="ECO:0000256" key="9">
    <source>
        <dbReference type="RuleBase" id="RU000688"/>
    </source>
</evidence>
<dbReference type="FunFam" id="1.20.1070.10:FF:000026">
    <property type="entry name" value="C-C chemokine receptor type 5"/>
    <property type="match status" value="1"/>
</dbReference>
<dbReference type="SUPFAM" id="SSF81321">
    <property type="entry name" value="Family A G protein-coupled receptor-like"/>
    <property type="match status" value="1"/>
</dbReference>
<organism evidence="13 14">
    <name type="scientific">Falco tinnunculus</name>
    <name type="common">Common kestrel</name>
    <dbReference type="NCBI Taxonomy" id="100819"/>
    <lineage>
        <taxon>Eukaryota</taxon>
        <taxon>Metazoa</taxon>
        <taxon>Chordata</taxon>
        <taxon>Craniata</taxon>
        <taxon>Vertebrata</taxon>
        <taxon>Euteleostomi</taxon>
        <taxon>Archelosauria</taxon>
        <taxon>Archosauria</taxon>
        <taxon>Dinosauria</taxon>
        <taxon>Saurischia</taxon>
        <taxon>Theropoda</taxon>
        <taxon>Coelurosauria</taxon>
        <taxon>Aves</taxon>
        <taxon>Neognathae</taxon>
        <taxon>Neoaves</taxon>
        <taxon>Telluraves</taxon>
        <taxon>Australaves</taxon>
        <taxon>Falconiformes</taxon>
        <taxon>Falconidae</taxon>
        <taxon>Falco</taxon>
    </lineage>
</organism>
<dbReference type="PANTHER" id="PTHR10489">
    <property type="entry name" value="CELL ADHESION MOLECULE"/>
    <property type="match status" value="1"/>
</dbReference>
<dbReference type="Proteomes" id="UP000694562">
    <property type="component" value="Unplaced"/>
</dbReference>
<feature type="transmembrane region" description="Helical" evidence="11">
    <location>
        <begin position="228"/>
        <end position="247"/>
    </location>
</feature>
<keyword evidence="4 11" id="KW-1133">Transmembrane helix</keyword>
<reference evidence="13" key="2">
    <citation type="submission" date="2025-09" db="UniProtKB">
        <authorList>
            <consortium name="Ensembl"/>
        </authorList>
    </citation>
    <scope>IDENTIFICATION</scope>
</reference>
<dbReference type="OrthoDB" id="8951197at2759"/>
<evidence type="ECO:0000313" key="13">
    <source>
        <dbReference type="Ensembl" id="ENSFTIP00000004462.1"/>
    </source>
</evidence>
<evidence type="ECO:0000259" key="12">
    <source>
        <dbReference type="PROSITE" id="PS50262"/>
    </source>
</evidence>
<dbReference type="PROSITE" id="PS50262">
    <property type="entry name" value="G_PROTEIN_RECEP_F1_2"/>
    <property type="match status" value="1"/>
</dbReference>
<dbReference type="Ensembl" id="ENSFTIT00000004680.1">
    <property type="protein sequence ID" value="ENSFTIP00000004462.1"/>
    <property type="gene ID" value="ENSFTIG00000003099.1"/>
</dbReference>
<feature type="region of interest" description="Disordered" evidence="10">
    <location>
        <begin position="365"/>
        <end position="384"/>
    </location>
</feature>
<feature type="transmembrane region" description="Helical" evidence="11">
    <location>
        <begin position="100"/>
        <end position="120"/>
    </location>
</feature>
<dbReference type="GO" id="GO:0016493">
    <property type="term" value="F:C-C chemokine receptor activity"/>
    <property type="evidence" value="ECO:0007669"/>
    <property type="project" value="TreeGrafter"/>
</dbReference>
<dbReference type="GO" id="GO:0007204">
    <property type="term" value="P:positive regulation of cytosolic calcium ion concentration"/>
    <property type="evidence" value="ECO:0007669"/>
    <property type="project" value="TreeGrafter"/>
</dbReference>
<feature type="transmembrane region" description="Helical" evidence="11">
    <location>
        <begin position="68"/>
        <end position="88"/>
    </location>
</feature>
<feature type="transmembrane region" description="Helical" evidence="11">
    <location>
        <begin position="140"/>
        <end position="163"/>
    </location>
</feature>
<dbReference type="PRINTS" id="PR00657">
    <property type="entry name" value="CCCHEMOKINER"/>
</dbReference>
<dbReference type="PANTHER" id="PTHR10489:SF627">
    <property type="entry name" value="C-C CHEMOKINE RECEPTOR TYPE 8"/>
    <property type="match status" value="1"/>
</dbReference>
<name>A0A8C4TWQ5_FALTI</name>
<evidence type="ECO:0000256" key="10">
    <source>
        <dbReference type="SAM" id="MobiDB-lite"/>
    </source>
</evidence>
<reference evidence="13" key="1">
    <citation type="submission" date="2025-08" db="UniProtKB">
        <authorList>
            <consortium name="Ensembl"/>
        </authorList>
    </citation>
    <scope>IDENTIFICATION</scope>
</reference>
<protein>
    <recommendedName>
        <fullName evidence="12">G-protein coupled receptors family 1 profile domain-containing protein</fullName>
    </recommendedName>
</protein>
<keyword evidence="7 9" id="KW-0675">Receptor</keyword>
<sequence>MMQTQCWIMEGNLTHLPGRGGSEDVLVDYMSPTSNSSADYEYPFFYTELDISCDLENIPAFASTFFPVLYSLLFVTGLVGNALVVLVLTVFKKVRAMTDVYLLNLAISDLLFVLSLPFLVQYSIVGQWTFGNAMCKIISSAYFIGFYSSAFLITIMSVDRYLAIVQSVYALRVRTTVHGVITSLALWVVAILASMPDLIFFQEINDDNQTKCTPHYPDSNVWKTVSNFEVNVLGWLIPACVLIFCYYNILKNLQKCHTQNKYKAMKLVFIVVIVFFLFWTPINIVIFLDSLRYMYIIDDCQTSQRLDLAMELAEALSFVHCCLNPVIYAFVGEKFKKHLHEAFGKYARCLLICKDYSAVDGRRPDKQSSLHMTSSKSSSVATVL</sequence>
<dbReference type="Gene3D" id="1.20.1070.10">
    <property type="entry name" value="Rhodopsin 7-helix transmembrane proteins"/>
    <property type="match status" value="1"/>
</dbReference>
<dbReference type="InterPro" id="IPR017452">
    <property type="entry name" value="GPCR_Rhodpsn_7TM"/>
</dbReference>
<evidence type="ECO:0000256" key="11">
    <source>
        <dbReference type="SAM" id="Phobius"/>
    </source>
</evidence>
<comment type="subcellular location">
    <subcellularLocation>
        <location evidence="1">Cell membrane</location>
        <topology evidence="1">Multi-pass membrane protein</topology>
    </subcellularLocation>
</comment>
<keyword evidence="14" id="KW-1185">Reference proteome</keyword>
<evidence type="ECO:0000313" key="14">
    <source>
        <dbReference type="Proteomes" id="UP000694562"/>
    </source>
</evidence>
<evidence type="ECO:0000256" key="3">
    <source>
        <dbReference type="ARBA" id="ARBA00022692"/>
    </source>
</evidence>
<dbReference type="GO" id="GO:0019957">
    <property type="term" value="F:C-C chemokine binding"/>
    <property type="evidence" value="ECO:0007669"/>
    <property type="project" value="TreeGrafter"/>
</dbReference>
<evidence type="ECO:0000256" key="6">
    <source>
        <dbReference type="ARBA" id="ARBA00023136"/>
    </source>
</evidence>
<evidence type="ECO:0000256" key="2">
    <source>
        <dbReference type="ARBA" id="ARBA00022475"/>
    </source>
</evidence>
<dbReference type="GO" id="GO:0019722">
    <property type="term" value="P:calcium-mediated signaling"/>
    <property type="evidence" value="ECO:0007669"/>
    <property type="project" value="TreeGrafter"/>
</dbReference>
<evidence type="ECO:0000256" key="5">
    <source>
        <dbReference type="ARBA" id="ARBA00023040"/>
    </source>
</evidence>
<feature type="compositionally biased region" description="Low complexity" evidence="10">
    <location>
        <begin position="369"/>
        <end position="384"/>
    </location>
</feature>
<dbReference type="GO" id="GO:0006955">
    <property type="term" value="P:immune response"/>
    <property type="evidence" value="ECO:0007669"/>
    <property type="project" value="TreeGrafter"/>
</dbReference>
<dbReference type="InterPro" id="IPR050119">
    <property type="entry name" value="CCR1-9-like"/>
</dbReference>
<keyword evidence="6 11" id="KW-0472">Membrane</keyword>
<dbReference type="InterPro" id="IPR000276">
    <property type="entry name" value="GPCR_Rhodpsn"/>
</dbReference>
<dbReference type="PRINTS" id="PR00237">
    <property type="entry name" value="GPCRRHODOPSN"/>
</dbReference>
<evidence type="ECO:0000256" key="4">
    <source>
        <dbReference type="ARBA" id="ARBA00022989"/>
    </source>
</evidence>
<evidence type="ECO:0000256" key="1">
    <source>
        <dbReference type="ARBA" id="ARBA00004651"/>
    </source>
</evidence>
<dbReference type="PROSITE" id="PS00237">
    <property type="entry name" value="G_PROTEIN_RECEP_F1_1"/>
    <property type="match status" value="1"/>
</dbReference>
<feature type="domain" description="G-protein coupled receptors family 1 profile" evidence="12">
    <location>
        <begin position="80"/>
        <end position="328"/>
    </location>
</feature>
<dbReference type="GO" id="GO:0009897">
    <property type="term" value="C:external side of plasma membrane"/>
    <property type="evidence" value="ECO:0007669"/>
    <property type="project" value="TreeGrafter"/>
</dbReference>
<keyword evidence="5 9" id="KW-0297">G-protein coupled receptor</keyword>
<keyword evidence="8 9" id="KW-0807">Transducer</keyword>
<accession>A0A8C4TWQ5</accession>
<evidence type="ECO:0000256" key="8">
    <source>
        <dbReference type="ARBA" id="ARBA00023224"/>
    </source>
</evidence>